<dbReference type="EMBL" id="LROM01000068">
    <property type="protein sequence ID" value="OFA04719.1"/>
    <property type="molecule type" value="Genomic_DNA"/>
</dbReference>
<protein>
    <submittedName>
        <fullName evidence="2">Uncharacterized protein</fullName>
    </submittedName>
</protein>
<dbReference type="AlphaFoldDB" id="A0A1E7WY83"/>
<comment type="caution">
    <text evidence="2">The sequence shown here is derived from an EMBL/GenBank/DDBJ whole genome shotgun (WGS) entry which is preliminary data.</text>
</comment>
<keyword evidence="1" id="KW-0732">Signal</keyword>
<feature type="chain" id="PRO_5009207931" evidence="1">
    <location>
        <begin position="22"/>
        <end position="90"/>
    </location>
</feature>
<proteinExistence type="predicted"/>
<evidence type="ECO:0000256" key="1">
    <source>
        <dbReference type="SAM" id="SignalP"/>
    </source>
</evidence>
<keyword evidence="3" id="KW-1185">Reference proteome</keyword>
<name>A0A1E7WY83_9BURK</name>
<organism evidence="2 3">
    <name type="scientific">Duganella phyllosphaerae</name>
    <dbReference type="NCBI Taxonomy" id="762836"/>
    <lineage>
        <taxon>Bacteria</taxon>
        <taxon>Pseudomonadati</taxon>
        <taxon>Pseudomonadota</taxon>
        <taxon>Betaproteobacteria</taxon>
        <taxon>Burkholderiales</taxon>
        <taxon>Oxalobacteraceae</taxon>
        <taxon>Telluria group</taxon>
        <taxon>Duganella</taxon>
    </lineage>
</organism>
<dbReference type="PATRIC" id="fig|762836.4.peg.1675"/>
<accession>A0A1E7WY83</accession>
<gene>
    <name evidence="2" type="ORF">DUPY_16050</name>
</gene>
<feature type="signal peptide" evidence="1">
    <location>
        <begin position="1"/>
        <end position="21"/>
    </location>
</feature>
<reference evidence="3" key="1">
    <citation type="journal article" date="2016" name="Front. Microbiol.">
        <title>Molecular Keys to the Janthinobacterium and Duganella spp. Interaction with the Plant Pathogen Fusarium graminearum.</title>
        <authorList>
            <person name="Haack F.S."/>
            <person name="Poehlein A."/>
            <person name="Kroger C."/>
            <person name="Voigt C.A."/>
            <person name="Piepenbring M."/>
            <person name="Bode H.B."/>
            <person name="Daniel R."/>
            <person name="Schafer W."/>
            <person name="Streit W.R."/>
        </authorList>
    </citation>
    <scope>NUCLEOTIDE SEQUENCE [LARGE SCALE GENOMIC DNA]</scope>
    <source>
        <strain evidence="3">T54</strain>
    </source>
</reference>
<evidence type="ECO:0000313" key="3">
    <source>
        <dbReference type="Proteomes" id="UP000175989"/>
    </source>
</evidence>
<sequence>MKLLVKALGLALITLPLLATAGTKSASMQVSFTVTDACTVQAGATAATAPTVACQLNAPHLTTPTQPAAATAISAAAPGTATRQDWTIYF</sequence>
<dbReference type="Proteomes" id="UP000175989">
    <property type="component" value="Unassembled WGS sequence"/>
</dbReference>
<dbReference type="RefSeq" id="WP_070247319.1">
    <property type="nucleotide sequence ID" value="NZ_LROM01000068.1"/>
</dbReference>
<evidence type="ECO:0000313" key="2">
    <source>
        <dbReference type="EMBL" id="OFA04719.1"/>
    </source>
</evidence>